<dbReference type="AlphaFoldDB" id="A0A931HBT2"/>
<evidence type="ECO:0000313" key="3">
    <source>
        <dbReference type="Proteomes" id="UP000617634"/>
    </source>
</evidence>
<dbReference type="PANTHER" id="PTHR43798:SF33">
    <property type="entry name" value="HYDROLASE, PUTATIVE (AFU_ORTHOLOGUE AFUA_2G14860)-RELATED"/>
    <property type="match status" value="1"/>
</dbReference>
<reference evidence="2" key="1">
    <citation type="submission" date="2020-11" db="EMBL/GenBank/DDBJ databases">
        <title>Novosphingobium aureum sp. nov., a marine bacterium isolated from sediment of a salt flat.</title>
        <authorList>
            <person name="Yoo Y."/>
            <person name="Kim J.-J."/>
        </authorList>
    </citation>
    <scope>NUCLEOTIDE SEQUENCE</scope>
    <source>
        <strain evidence="2">YJ-S2-02</strain>
    </source>
</reference>
<gene>
    <name evidence="2" type="ORF">I5E68_06585</name>
</gene>
<evidence type="ECO:0000259" key="1">
    <source>
        <dbReference type="Pfam" id="PF00561"/>
    </source>
</evidence>
<evidence type="ECO:0000313" key="2">
    <source>
        <dbReference type="EMBL" id="MBH0112618.1"/>
    </source>
</evidence>
<dbReference type="SUPFAM" id="SSF53474">
    <property type="entry name" value="alpha/beta-Hydrolases"/>
    <property type="match status" value="1"/>
</dbReference>
<dbReference type="InterPro" id="IPR029058">
    <property type="entry name" value="AB_hydrolase_fold"/>
</dbReference>
<dbReference type="GO" id="GO:0016020">
    <property type="term" value="C:membrane"/>
    <property type="evidence" value="ECO:0007669"/>
    <property type="project" value="TreeGrafter"/>
</dbReference>
<dbReference type="InterPro" id="IPR050266">
    <property type="entry name" value="AB_hydrolase_sf"/>
</dbReference>
<dbReference type="PANTHER" id="PTHR43798">
    <property type="entry name" value="MONOACYLGLYCEROL LIPASE"/>
    <property type="match status" value="1"/>
</dbReference>
<dbReference type="Pfam" id="PF00561">
    <property type="entry name" value="Abhydrolase_1"/>
    <property type="match status" value="1"/>
</dbReference>
<dbReference type="Proteomes" id="UP000617634">
    <property type="component" value="Unassembled WGS sequence"/>
</dbReference>
<protein>
    <submittedName>
        <fullName evidence="2">Alpha/beta hydrolase</fullName>
    </submittedName>
</protein>
<dbReference type="EMBL" id="JADZGI010000001">
    <property type="protein sequence ID" value="MBH0112618.1"/>
    <property type="molecule type" value="Genomic_DNA"/>
</dbReference>
<dbReference type="InterPro" id="IPR000073">
    <property type="entry name" value="AB_hydrolase_1"/>
</dbReference>
<keyword evidence="2" id="KW-0378">Hydrolase</keyword>
<dbReference type="GO" id="GO:0016787">
    <property type="term" value="F:hydrolase activity"/>
    <property type="evidence" value="ECO:0007669"/>
    <property type="project" value="UniProtKB-KW"/>
</dbReference>
<comment type="caution">
    <text evidence="2">The sequence shown here is derived from an EMBL/GenBank/DDBJ whole genome shotgun (WGS) entry which is preliminary data.</text>
</comment>
<dbReference type="PRINTS" id="PR00111">
    <property type="entry name" value="ABHYDROLASE"/>
</dbReference>
<feature type="domain" description="AB hydrolase-1" evidence="1">
    <location>
        <begin position="22"/>
        <end position="244"/>
    </location>
</feature>
<keyword evidence="3" id="KW-1185">Reference proteome</keyword>
<name>A0A931HBT2_9SPHN</name>
<proteinExistence type="predicted"/>
<accession>A0A931HBT2</accession>
<organism evidence="2 3">
    <name type="scientific">Novosphingobium aureum</name>
    <dbReference type="NCBI Taxonomy" id="2792964"/>
    <lineage>
        <taxon>Bacteria</taxon>
        <taxon>Pseudomonadati</taxon>
        <taxon>Pseudomonadota</taxon>
        <taxon>Alphaproteobacteria</taxon>
        <taxon>Sphingomonadales</taxon>
        <taxon>Sphingomonadaceae</taxon>
        <taxon>Novosphingobium</taxon>
    </lineage>
</organism>
<dbReference type="Gene3D" id="3.40.50.1820">
    <property type="entry name" value="alpha/beta hydrolase"/>
    <property type="match status" value="1"/>
</dbReference>
<sequence>MHDQAREVGKTGADGQAAADVPLVCIHGFGGARHDWDGLAAALPARRTLIRYDMRGFGASQADFETPYSHADDLLAVLDALALERIDLCGMSLGGATALDFALSHPERVNRLVLVSPLMVGWHWSEDWIARWKAIGAAARGGDMEQARKLWWEHPLFEATRESPSAQTLHDGIAAYHGRHWVTDPQRRAAPDAERLDRLAIPTLLLTGTRDIADFQLIAGAIAAAAPQVTRCEYADAGHMLNLELPERIARDIERFLES</sequence>